<evidence type="ECO:0000256" key="1">
    <source>
        <dbReference type="SAM" id="MobiDB-lite"/>
    </source>
</evidence>
<proteinExistence type="predicted"/>
<sequence length="175" mass="18674">MTTPKNRSGSKIQGSSGSGQCGSHCRVAKQSPQGQALCSRSPGANPLPRLPASVHMRSYGRHISIASAGSQLAHAGMSREDNWRKITVQAQSDGKYGNQAVDGRTAPTMPVCAVCLPVNGQRDGSMCVILSESQDNRKKVFSDRWMTGAQEWEKTAIGHPDMPGGAMGNDKAERH</sequence>
<evidence type="ECO:0000313" key="2">
    <source>
        <dbReference type="EMBL" id="TNN88891.1"/>
    </source>
</evidence>
<reference evidence="2 3" key="1">
    <citation type="submission" date="2019-03" db="EMBL/GenBank/DDBJ databases">
        <title>First draft genome of Liparis tanakae, snailfish: a comprehensive survey of snailfish specific genes.</title>
        <authorList>
            <person name="Kim W."/>
            <person name="Song I."/>
            <person name="Jeong J.-H."/>
            <person name="Kim D."/>
            <person name="Kim S."/>
            <person name="Ryu S."/>
            <person name="Song J.Y."/>
            <person name="Lee S.K."/>
        </authorList>
    </citation>
    <scope>NUCLEOTIDE SEQUENCE [LARGE SCALE GENOMIC DNA]</scope>
    <source>
        <tissue evidence="2">Muscle</tissue>
    </source>
</reference>
<protein>
    <submittedName>
        <fullName evidence="2">Uncharacterized protein</fullName>
    </submittedName>
</protein>
<gene>
    <name evidence="2" type="ORF">EYF80_000769</name>
</gene>
<feature type="region of interest" description="Disordered" evidence="1">
    <location>
        <begin position="1"/>
        <end position="27"/>
    </location>
</feature>
<dbReference type="Proteomes" id="UP000314294">
    <property type="component" value="Unassembled WGS sequence"/>
</dbReference>
<comment type="caution">
    <text evidence="2">The sequence shown here is derived from an EMBL/GenBank/DDBJ whole genome shotgun (WGS) entry which is preliminary data.</text>
</comment>
<organism evidence="2 3">
    <name type="scientific">Liparis tanakae</name>
    <name type="common">Tanaka's snailfish</name>
    <dbReference type="NCBI Taxonomy" id="230148"/>
    <lineage>
        <taxon>Eukaryota</taxon>
        <taxon>Metazoa</taxon>
        <taxon>Chordata</taxon>
        <taxon>Craniata</taxon>
        <taxon>Vertebrata</taxon>
        <taxon>Euteleostomi</taxon>
        <taxon>Actinopterygii</taxon>
        <taxon>Neopterygii</taxon>
        <taxon>Teleostei</taxon>
        <taxon>Neoteleostei</taxon>
        <taxon>Acanthomorphata</taxon>
        <taxon>Eupercaria</taxon>
        <taxon>Perciformes</taxon>
        <taxon>Cottioidei</taxon>
        <taxon>Cottales</taxon>
        <taxon>Liparidae</taxon>
        <taxon>Liparis</taxon>
    </lineage>
</organism>
<keyword evidence="3" id="KW-1185">Reference proteome</keyword>
<dbReference type="EMBL" id="SRLO01000003">
    <property type="protein sequence ID" value="TNN88891.1"/>
    <property type="molecule type" value="Genomic_DNA"/>
</dbReference>
<dbReference type="AlphaFoldDB" id="A0A4Z2JFY9"/>
<accession>A0A4Z2JFY9</accession>
<evidence type="ECO:0000313" key="3">
    <source>
        <dbReference type="Proteomes" id="UP000314294"/>
    </source>
</evidence>
<name>A0A4Z2JFY9_9TELE</name>
<feature type="region of interest" description="Disordered" evidence="1">
    <location>
        <begin position="156"/>
        <end position="175"/>
    </location>
</feature>